<evidence type="ECO:0000313" key="5">
    <source>
        <dbReference type="EMBL" id="GFF18981.1"/>
    </source>
</evidence>
<dbReference type="CDD" id="cd01650">
    <property type="entry name" value="RT_nLTR_like"/>
    <property type="match status" value="1"/>
</dbReference>
<dbReference type="PROSITE" id="PS50878">
    <property type="entry name" value="RT_POL"/>
    <property type="match status" value="1"/>
</dbReference>
<dbReference type="InterPro" id="IPR043502">
    <property type="entry name" value="DNA/RNA_pol_sf"/>
</dbReference>
<dbReference type="InterPro" id="IPR012337">
    <property type="entry name" value="RNaseH-like_sf"/>
</dbReference>
<dbReference type="EMBL" id="BLJY01000009">
    <property type="protein sequence ID" value="GFF18981.1"/>
    <property type="molecule type" value="Genomic_DNA"/>
</dbReference>
<dbReference type="PANTHER" id="PTHR33481">
    <property type="entry name" value="REVERSE TRANSCRIPTASE"/>
    <property type="match status" value="1"/>
</dbReference>
<feature type="compositionally biased region" description="Basic and acidic residues" evidence="2">
    <location>
        <begin position="369"/>
        <end position="378"/>
    </location>
</feature>
<feature type="compositionally biased region" description="Basic residues" evidence="2">
    <location>
        <begin position="346"/>
        <end position="361"/>
    </location>
</feature>
<dbReference type="SUPFAM" id="SSF56219">
    <property type="entry name" value="DNase I-like"/>
    <property type="match status" value="1"/>
</dbReference>
<feature type="coiled-coil region" evidence="1">
    <location>
        <begin position="2022"/>
        <end position="2079"/>
    </location>
</feature>
<protein>
    <submittedName>
        <fullName evidence="5">Putative reverse transcriptase</fullName>
    </submittedName>
</protein>
<dbReference type="GO" id="GO:0003676">
    <property type="term" value="F:nucleic acid binding"/>
    <property type="evidence" value="ECO:0007669"/>
    <property type="project" value="InterPro"/>
</dbReference>
<feature type="compositionally biased region" description="Gly residues" evidence="2">
    <location>
        <begin position="222"/>
        <end position="232"/>
    </location>
</feature>
<dbReference type="InterPro" id="IPR000477">
    <property type="entry name" value="RT_dom"/>
</dbReference>
<comment type="caution">
    <text evidence="5">The sequence shown here is derived from an EMBL/GenBank/DDBJ whole genome shotgun (WGS) entry which is preliminary data.</text>
</comment>
<feature type="domain" description="Reverse transcriptase" evidence="3">
    <location>
        <begin position="978"/>
        <end position="1276"/>
    </location>
</feature>
<organism evidence="5 6">
    <name type="scientific">Aspergillus terreus</name>
    <dbReference type="NCBI Taxonomy" id="33178"/>
    <lineage>
        <taxon>Eukaryota</taxon>
        <taxon>Fungi</taxon>
        <taxon>Dikarya</taxon>
        <taxon>Ascomycota</taxon>
        <taxon>Pezizomycotina</taxon>
        <taxon>Eurotiomycetes</taxon>
        <taxon>Eurotiomycetidae</taxon>
        <taxon>Eurotiales</taxon>
        <taxon>Aspergillaceae</taxon>
        <taxon>Aspergillus</taxon>
        <taxon>Aspergillus subgen. Circumdati</taxon>
    </lineage>
</organism>
<keyword evidence="1" id="KW-0175">Coiled coil</keyword>
<feature type="compositionally biased region" description="Low complexity" evidence="2">
    <location>
        <begin position="183"/>
        <end position="200"/>
    </location>
</feature>
<dbReference type="PROSITE" id="PS50879">
    <property type="entry name" value="RNASE_H_1"/>
    <property type="match status" value="1"/>
</dbReference>
<dbReference type="Pfam" id="PF14529">
    <property type="entry name" value="Exo_endo_phos_2"/>
    <property type="match status" value="1"/>
</dbReference>
<keyword evidence="5" id="KW-0808">Transferase</keyword>
<dbReference type="CDD" id="cd09276">
    <property type="entry name" value="Rnase_HI_RT_non_LTR"/>
    <property type="match status" value="1"/>
</dbReference>
<dbReference type="GO" id="GO:0004523">
    <property type="term" value="F:RNA-DNA hybrid ribonuclease activity"/>
    <property type="evidence" value="ECO:0007669"/>
    <property type="project" value="InterPro"/>
</dbReference>
<dbReference type="Gene3D" id="3.30.420.10">
    <property type="entry name" value="Ribonuclease H-like superfamily/Ribonuclease H"/>
    <property type="match status" value="1"/>
</dbReference>
<evidence type="ECO:0000256" key="1">
    <source>
        <dbReference type="SAM" id="Coils"/>
    </source>
</evidence>
<dbReference type="InterPro" id="IPR005135">
    <property type="entry name" value="Endo/exonuclease/phosphatase"/>
</dbReference>
<dbReference type="Proteomes" id="UP000452235">
    <property type="component" value="Unassembled WGS sequence"/>
</dbReference>
<dbReference type="InterPro" id="IPR002156">
    <property type="entry name" value="RNaseH_domain"/>
</dbReference>
<dbReference type="PANTHER" id="PTHR33481:SF1">
    <property type="entry name" value="ENDONUCLEASE_EXONUCLEASE_PHOSPHATASE DOMAIN-CONTAINING PROTEIN-RELATED"/>
    <property type="match status" value="1"/>
</dbReference>
<dbReference type="SUPFAM" id="SSF56672">
    <property type="entry name" value="DNA/RNA polymerases"/>
    <property type="match status" value="1"/>
</dbReference>
<feature type="region of interest" description="Disordered" evidence="2">
    <location>
        <begin position="152"/>
        <end position="465"/>
    </location>
</feature>
<accession>A0A8H3MX27</accession>
<dbReference type="InterPro" id="IPR036691">
    <property type="entry name" value="Endo/exonu/phosph_ase_sf"/>
</dbReference>
<feature type="compositionally biased region" description="Basic residues" evidence="2">
    <location>
        <begin position="315"/>
        <end position="338"/>
    </location>
</feature>
<gene>
    <name evidence="5" type="ORF">ATEIFO6365_0009034400</name>
</gene>
<dbReference type="Pfam" id="PF00075">
    <property type="entry name" value="RNase_H"/>
    <property type="match status" value="1"/>
</dbReference>
<dbReference type="InterPro" id="IPR036397">
    <property type="entry name" value="RNaseH_sf"/>
</dbReference>
<feature type="region of interest" description="Disordered" evidence="2">
    <location>
        <begin position="2149"/>
        <end position="2184"/>
    </location>
</feature>
<keyword evidence="6" id="KW-1185">Reference proteome</keyword>
<dbReference type="InterPro" id="IPR021842">
    <property type="entry name" value="DUF3435"/>
</dbReference>
<keyword evidence="5" id="KW-0548">Nucleotidyltransferase</keyword>
<name>A0A8H3MX27_ASPTE</name>
<evidence type="ECO:0000256" key="2">
    <source>
        <dbReference type="SAM" id="MobiDB-lite"/>
    </source>
</evidence>
<evidence type="ECO:0000313" key="6">
    <source>
        <dbReference type="Proteomes" id="UP000452235"/>
    </source>
</evidence>
<dbReference type="Pfam" id="PF11917">
    <property type="entry name" value="DUF3435"/>
    <property type="match status" value="1"/>
</dbReference>
<evidence type="ECO:0000259" key="3">
    <source>
        <dbReference type="PROSITE" id="PS50878"/>
    </source>
</evidence>
<feature type="domain" description="RNase H type-1" evidence="4">
    <location>
        <begin position="1487"/>
        <end position="1614"/>
    </location>
</feature>
<proteinExistence type="predicted"/>
<dbReference type="Pfam" id="PF00078">
    <property type="entry name" value="RVT_1"/>
    <property type="match status" value="1"/>
</dbReference>
<dbReference type="GO" id="GO:0003964">
    <property type="term" value="F:RNA-directed DNA polymerase activity"/>
    <property type="evidence" value="ECO:0007669"/>
    <property type="project" value="UniProtKB-KW"/>
</dbReference>
<evidence type="ECO:0000259" key="4">
    <source>
        <dbReference type="PROSITE" id="PS50879"/>
    </source>
</evidence>
<feature type="compositionally biased region" description="Basic residues" evidence="2">
    <location>
        <begin position="239"/>
        <end position="249"/>
    </location>
</feature>
<feature type="compositionally biased region" description="Polar residues" evidence="2">
    <location>
        <begin position="422"/>
        <end position="432"/>
    </location>
</feature>
<dbReference type="SUPFAM" id="SSF53098">
    <property type="entry name" value="Ribonuclease H-like"/>
    <property type="match status" value="1"/>
</dbReference>
<sequence>MAANRFAWGDDAKIVHTTWLTNRPANKKSSALVTEFSTPQAANKAIDEGTIWDSSILTTVLYDRSARIRRCFKCQQYGHIGSICSNKTVCGLCAGSHETRDCPQRSSADQGSRKCANCGGAHAAWSKGCPKYADEVDKVQAAAQYRQRYHRVPPYMQDFRRDSESSGSDSTAVQSASTPPSDKTPSATPAPKKPAQTTAPAPTPVDAGEASPMQIDEPEGSEGSGEPEGSGGSTSTAKKVTRPSKGSKKARSEPSRTGPPRGRTSTVASSPPEQDDTTDTPTPAEAPFQPDQDTQDISFAPSTAASSSKASTKASTKKASTKPPTKKTPTKAPTKKTSTKAPTKASTKKAPAKTLVKKASTKKTTSTEASRRSDRIVDRLTAINPPDTTDDDDNSPPTKLPRVATRGARLNIFRDDNEASDDNVSSELSDVPSSAWDPILQDKDTNSSSPGPSGKGKRKRGDARGYLQKKKTAEIKPSALQAQPQIAFSKRTTFQILQYNVHRSKNVVMAQFLRDPGVLKADIIAIQEPWDNPYNDTTHHPAKATHQLLYPDAQETGGRARVCLYVSKKIDPTKWKHTAHSRDCQELELQYDTGKLRLFNIYNPRFDDTHADTLDLLEQVLNRQDSGCLLLGDFNLHHPAWGGDHIRHTDLRSDRLLELTDEWLLDLWTEPGAVTRDERGHQSTIDLTWGSMDLTARLVTCEVALDIHADSDHLPIRLLLDITTPPPQPPKRRNWKAMDPKKLCDFATANINPHRWSRDLETPRQIEDATDYLIEIVQQAIARSTPWARPSEWAHPDWTPECTEMVKLTRLYRRTYTDTHTDDDWEAYTKLRNRKGKVVSRTLQKGHRKRVQQTVERGPRGTWQIAKWARNRGGQAGVIPTLRQGDYVAETAEQKADMLRKAFFPAPPPADLSDIEGRTYDQSRQLDFPDIDKHEIIKAIRRAPPDKAPGPDAIPNKVWHALTAVPTFLQALKTLFNACIRVGHNPRHFQISITVVLRKAAPRDFRLPKSYRPIALLNTLGKVLESVIALRVSWALEEHGLLPKGHLGGRKGVSVDHAIQLILDTIHRAWGYGKKVSMLLLDISGAFDNVSMERLLHNLRTMRLGWMANWLQSFLSDRFTRLQLPEFLSELFAILTGVPQGSPLSPILFLIFNSPLIRTLVHYLGNATTTLIGWIDDSCAIATGRTYAENVAVLEKCLEKADRWASRHAAKFAPDKFELIHFTNPKEPLPDRQLLPIRPEDIWNPFDYEGHDDMPIRHGDTTIQPTESARYLGIWLDKTLSFSTHRAKVLSRANSSLEALRSITGSTWGASLETMRAVYRGVVVPQLLYGVAAWFSPASRSIPATEQNKIINEFTKIQKRAAVLISGAFRGTATAALNMELHLLPMRLQMQQVIEETALRIQTGTRFACPKGLTDRPRPTAETQLGGLTPLEALRKRGGLLGPTIPKRLEEWESRKAYVLPPWEPPLQCTIEDHDAALMTHDEVCNEDNQLVIHTDGSGGQGHVGASAVCLQKEQTCRNYLGRVTDSTAHVAELDGIRMAMGIALTPRPPASVSPRSLTIFTDSQAAIQAVQNPRRPSGQYILDAIYRKIRWIPAHVGVVGNEAADEAAKEAAAQGGGAGDVQLGSVGPPARQIIRLAAAAKQAIRQRIKERWQKHCGEGSQTPRHVLLQCSLYREARGIMMAQLQAIEGLRGKLSDYDSLVSDPQAIRYVAEFMHQTGLLQQFRHAEIGEQDQEQGSLLRGSGIDVEDDDPEGGRPRLFIFLKPEFTKKFLGKKAPNEFKIPEIIFDPTLVLSPHVCLLGMLFHINGFKSITTTGPVLDSPEKLYSLGVLDGLGQQELKLKDELLDKYVFCQTIREATGFRIAVEKKLLASTVTSRMRRAGKITGFEQVTKPYLLRYAGAKAFNSSEEVTDALQKVMLQHADIRTFIRHYEVDVDVDVQGIVRKTASQTPLVWFACSLSASIDPDRPFWLSAEESKFLNQLPAVRERQKTVNERKRKWVDRKAKLGCITQACQASFGHLNAGALTGRHRQLQEKLEHLQDRTLEAKRKYNASIRELRNEKQRQRNRRIRENLERYKNEQPVIDLERQLAGKLVDAKVMGALERKGFMPPQQMMMIDAILSLPGSTLEAEYQRRIDAINAVAAFCGVEEGRPTGRTTQSRRRPLPDDGESGPFSKRPPSSAEDETDIALRQAMESVRIGSPKQRPQICFLCLGNPGLPLKDRLLKHSTPGSLTRHFLRKHINPSWPAKGATCTVCDGKPLQQKSELLNHAEVFHGTVVGGATRLRLAQEVNPHLRW</sequence>
<keyword evidence="5" id="KW-0695">RNA-directed DNA polymerase</keyword>
<dbReference type="Gene3D" id="3.60.10.10">
    <property type="entry name" value="Endonuclease/exonuclease/phosphatase"/>
    <property type="match status" value="1"/>
</dbReference>
<reference evidence="5 6" key="1">
    <citation type="submission" date="2020-01" db="EMBL/GenBank/DDBJ databases">
        <title>Aspergillus terreus IFO 6365 whole genome shotgun sequence.</title>
        <authorList>
            <person name="Kanamasa S."/>
            <person name="Takahashi H."/>
        </authorList>
    </citation>
    <scope>NUCLEOTIDE SEQUENCE [LARGE SCALE GENOMIC DNA]</scope>
    <source>
        <strain evidence="5 6">IFO 6365</strain>
    </source>
</reference>
<feature type="compositionally biased region" description="Polar residues" evidence="2">
    <location>
        <begin position="165"/>
        <end position="181"/>
    </location>
</feature>
<feature type="compositionally biased region" description="Low complexity" evidence="2">
    <location>
        <begin position="300"/>
        <end position="314"/>
    </location>
</feature>